<organism evidence="1 2">
    <name type="scientific">Solibaculum intestinale</name>
    <dbReference type="NCBI Taxonomy" id="3133165"/>
    <lineage>
        <taxon>Bacteria</taxon>
        <taxon>Bacillati</taxon>
        <taxon>Bacillota</taxon>
        <taxon>Clostridia</taxon>
        <taxon>Eubacteriales</taxon>
        <taxon>Oscillospiraceae</taxon>
        <taxon>Solibaculum</taxon>
    </lineage>
</organism>
<keyword evidence="2" id="KW-1185">Reference proteome</keyword>
<dbReference type="EMBL" id="JBBMFD010000036">
    <property type="protein sequence ID" value="MEQ2441699.1"/>
    <property type="molecule type" value="Genomic_DNA"/>
</dbReference>
<sequence length="139" mass="15466">MTASAARAGEIMANEQNLIPLNKRGKEEAKKIRQMGQAAQKERQRAKKTMREYAELLLSLPLNDVRKKNKLAKMGVPAEDIDNKLAVVAALMLEAQAGYVPAAKELRSIIGEDSQQNNDALERLDEVLEQLNEVMQHGD</sequence>
<accession>A0ABV1E306</accession>
<gene>
    <name evidence="1" type="ORF">WMO26_12750</name>
</gene>
<evidence type="ECO:0000313" key="1">
    <source>
        <dbReference type="EMBL" id="MEQ2441699.1"/>
    </source>
</evidence>
<proteinExistence type="predicted"/>
<dbReference type="RefSeq" id="WP_349220952.1">
    <property type="nucleotide sequence ID" value="NZ_JBBMFD010000036.1"/>
</dbReference>
<reference evidence="1 2" key="1">
    <citation type="submission" date="2024-03" db="EMBL/GenBank/DDBJ databases">
        <title>Human intestinal bacterial collection.</title>
        <authorList>
            <person name="Pauvert C."/>
            <person name="Hitch T.C.A."/>
            <person name="Clavel T."/>
        </authorList>
    </citation>
    <scope>NUCLEOTIDE SEQUENCE [LARGE SCALE GENOMIC DNA]</scope>
    <source>
        <strain evidence="1 2">CLA-JM-H44</strain>
    </source>
</reference>
<protein>
    <submittedName>
        <fullName evidence="1">Uncharacterized protein</fullName>
    </submittedName>
</protein>
<name>A0ABV1E306_9FIRM</name>
<comment type="caution">
    <text evidence="1">The sequence shown here is derived from an EMBL/GenBank/DDBJ whole genome shotgun (WGS) entry which is preliminary data.</text>
</comment>
<dbReference type="Proteomes" id="UP001489509">
    <property type="component" value="Unassembled WGS sequence"/>
</dbReference>
<evidence type="ECO:0000313" key="2">
    <source>
        <dbReference type="Proteomes" id="UP001489509"/>
    </source>
</evidence>